<feature type="domain" description="Peptidase M16 N-terminal" evidence="4">
    <location>
        <begin position="42"/>
        <end position="190"/>
    </location>
</feature>
<evidence type="ECO:0000313" key="6">
    <source>
        <dbReference type="EMBL" id="MXG87973.1"/>
    </source>
</evidence>
<dbReference type="Proteomes" id="UP000473325">
    <property type="component" value="Unassembled WGS sequence"/>
</dbReference>
<evidence type="ECO:0000313" key="7">
    <source>
        <dbReference type="Proteomes" id="UP000473325"/>
    </source>
</evidence>
<protein>
    <submittedName>
        <fullName evidence="6">Insulinase family protein</fullName>
    </submittedName>
</protein>
<dbReference type="InterPro" id="IPR001431">
    <property type="entry name" value="Pept_M16_Zn_BS"/>
</dbReference>
<dbReference type="InterPro" id="IPR050361">
    <property type="entry name" value="MPP/UQCRC_Complex"/>
</dbReference>
<dbReference type="EMBL" id="WUEK01000001">
    <property type="protein sequence ID" value="MXG87973.1"/>
    <property type="molecule type" value="Genomic_DNA"/>
</dbReference>
<comment type="caution">
    <text evidence="6">The sequence shown here is derived from an EMBL/GenBank/DDBJ whole genome shotgun (WGS) entry which is preliminary data.</text>
</comment>
<dbReference type="Gene3D" id="3.30.830.10">
    <property type="entry name" value="Metalloenzyme, LuxS/M16 peptidase-like"/>
    <property type="match status" value="2"/>
</dbReference>
<evidence type="ECO:0000259" key="4">
    <source>
        <dbReference type="Pfam" id="PF00675"/>
    </source>
</evidence>
<evidence type="ECO:0000256" key="3">
    <source>
        <dbReference type="SAM" id="MobiDB-lite"/>
    </source>
</evidence>
<dbReference type="GO" id="GO:0004222">
    <property type="term" value="F:metalloendopeptidase activity"/>
    <property type="evidence" value="ECO:0007669"/>
    <property type="project" value="InterPro"/>
</dbReference>
<dbReference type="GO" id="GO:0006508">
    <property type="term" value="P:proteolysis"/>
    <property type="evidence" value="ECO:0007669"/>
    <property type="project" value="InterPro"/>
</dbReference>
<evidence type="ECO:0000256" key="1">
    <source>
        <dbReference type="ARBA" id="ARBA00007261"/>
    </source>
</evidence>
<accession>A0A6L7EL27</accession>
<dbReference type="InterPro" id="IPR011249">
    <property type="entry name" value="Metalloenz_LuxS/M16"/>
</dbReference>
<comment type="similarity">
    <text evidence="1 2">Belongs to the peptidase M16 family.</text>
</comment>
<evidence type="ECO:0000259" key="5">
    <source>
        <dbReference type="Pfam" id="PF05193"/>
    </source>
</evidence>
<dbReference type="PANTHER" id="PTHR11851:SF49">
    <property type="entry name" value="MITOCHONDRIAL-PROCESSING PEPTIDASE SUBUNIT ALPHA"/>
    <property type="match status" value="1"/>
</dbReference>
<dbReference type="InterPro" id="IPR011765">
    <property type="entry name" value="Pept_M16_N"/>
</dbReference>
<name>A0A6L7EL27_9ACTN</name>
<proteinExistence type="inferred from homology"/>
<dbReference type="Pfam" id="PF05193">
    <property type="entry name" value="Peptidase_M16_C"/>
    <property type="match status" value="1"/>
</dbReference>
<gene>
    <name evidence="6" type="ORF">GRQ65_00225</name>
</gene>
<keyword evidence="7" id="KW-1185">Reference proteome</keyword>
<dbReference type="Pfam" id="PF00675">
    <property type="entry name" value="Peptidase_M16"/>
    <property type="match status" value="1"/>
</dbReference>
<dbReference type="PANTHER" id="PTHR11851">
    <property type="entry name" value="METALLOPROTEASE"/>
    <property type="match status" value="1"/>
</dbReference>
<organism evidence="6 7">
    <name type="scientific">Nocardioides flavescens</name>
    <dbReference type="NCBI Taxonomy" id="2691959"/>
    <lineage>
        <taxon>Bacteria</taxon>
        <taxon>Bacillati</taxon>
        <taxon>Actinomycetota</taxon>
        <taxon>Actinomycetes</taxon>
        <taxon>Propionibacteriales</taxon>
        <taxon>Nocardioidaceae</taxon>
        <taxon>Nocardioides</taxon>
    </lineage>
</organism>
<dbReference type="GO" id="GO:0046872">
    <property type="term" value="F:metal ion binding"/>
    <property type="evidence" value="ECO:0007669"/>
    <property type="project" value="InterPro"/>
</dbReference>
<evidence type="ECO:0000256" key="2">
    <source>
        <dbReference type="RuleBase" id="RU004447"/>
    </source>
</evidence>
<reference evidence="6 7" key="1">
    <citation type="submission" date="2019-12" db="EMBL/GenBank/DDBJ databases">
        <authorList>
            <person name="Kun Z."/>
        </authorList>
    </citation>
    <scope>NUCLEOTIDE SEQUENCE [LARGE SCALE GENOMIC DNA]</scope>
    <source>
        <strain evidence="6 7">YIM 123512</strain>
    </source>
</reference>
<dbReference type="AlphaFoldDB" id="A0A6L7EL27"/>
<feature type="region of interest" description="Disordered" evidence="3">
    <location>
        <begin position="1"/>
        <end position="22"/>
    </location>
</feature>
<dbReference type="FunFam" id="3.30.830.10:FF:000008">
    <property type="entry name" value="Mitochondrial-processing peptidase subunit beta"/>
    <property type="match status" value="1"/>
</dbReference>
<dbReference type="InterPro" id="IPR007863">
    <property type="entry name" value="Peptidase_M16_C"/>
</dbReference>
<dbReference type="SUPFAM" id="SSF63411">
    <property type="entry name" value="LuxS/MPP-like metallohydrolase"/>
    <property type="match status" value="2"/>
</dbReference>
<dbReference type="PROSITE" id="PS00143">
    <property type="entry name" value="INSULINASE"/>
    <property type="match status" value="1"/>
</dbReference>
<sequence length="443" mass="47741">MILTSRRTLQRPGSTRTLQTQTDDAGRVLSRVRRSVLPGGLRVITEELAGARSASIGVWVGVGSRDETASLHGCSHFLEHLLFKGTRERSALDISIALDAVGGEFNAFTAKEYTCFHARVLDEDLGLAIDVLGDMITSSVMSAADVDAERDVILDEIAMHDDDPDDVVHNLFAEQAYGADTALGRPIAGTTESIEAMTRAQIVRFHKRHYRPANTVVSVAGNLDHAAVVRAVEAAFARRDWLSGDEEPVPPRRGARRVRVHPGKVEATRPFEQVNVVLGMEGLRRDDPRRFALGVLNTALGGGTSSRLFQEVREVRGLAYSVYSFAGSHAESGLVGVSVGCLPAKLDDVLTVVRAELARVAADGITDEELRRGQGQLRGGLVLGLEDSASRMSRIGKAELVHDELLSIDEVLDSIAAVTLDEVRDVAATVFSRPEIMAVVGPA</sequence>
<feature type="domain" description="Peptidase M16 C-terminal" evidence="5">
    <location>
        <begin position="197"/>
        <end position="377"/>
    </location>
</feature>